<gene>
    <name evidence="1" type="ORF">ENW50_00035</name>
</gene>
<dbReference type="PANTHER" id="PTHR31047">
    <property type="entry name" value="MEIOTICALLY UP-REGULATED GENE 157 PROTEIN"/>
    <property type="match status" value="1"/>
</dbReference>
<dbReference type="PIRSF" id="PIRSF028846">
    <property type="entry name" value="UCP028846"/>
    <property type="match status" value="1"/>
</dbReference>
<sequence length="500" mass="55577">MVKELSTARIAAMKSEPSGLFPAPLTRRDLLRGGVAASALTAFPLAQYKAAPWNMAAGRPPVGERKFQSQAIESAITRVSAQIADPLLRQMFQRCLPNTLDTTVFPGSVNGKPDTFVITGDIDAMWLRDSSAQVHPYLPFARQDAALARLLEGVVRRQTRMILIDPYANAFMRSTTDPPLSWSLHDRTTMKPGVAERKWEIDSLCYTVRLAHGYWQATGDTSPFDAQWREAAQSILTTFRQQQRLQGQGPYSFGRLTTDPYDTLALNGYGNLARPVGMIYSMFRPSDDACIYPLFIPANLFAVRALERLQELAAKAAGAPDIAEQCESLLQTVRAALREYGTVQHPEHGRIWAYEVDGYGNALCMDDANVPSLLSLPYLGCCDSNDPLYQNTRRFVLSSANPWYFEGSAAQGIGSPHTGRNAIWPMSLLMRALTSTQDEEIAACLRWLRNTTGGTGYMHESFDASDPSHYTRPWFAWANTLFGELVLKLAHERPSLLRQA</sequence>
<dbReference type="SMART" id="SM01149">
    <property type="entry name" value="DUF1237"/>
    <property type="match status" value="1"/>
</dbReference>
<dbReference type="EMBL" id="DTKL01000002">
    <property type="protein sequence ID" value="HGY93069.1"/>
    <property type="molecule type" value="Genomic_DNA"/>
</dbReference>
<proteinExistence type="predicted"/>
<dbReference type="Gene3D" id="1.50.10.10">
    <property type="match status" value="1"/>
</dbReference>
<dbReference type="SUPFAM" id="SSF48208">
    <property type="entry name" value="Six-hairpin glycosidases"/>
    <property type="match status" value="1"/>
</dbReference>
<dbReference type="InterPro" id="IPR008928">
    <property type="entry name" value="6-hairpin_glycosidase_sf"/>
</dbReference>
<organism evidence="1">
    <name type="scientific">Acidobacterium capsulatum</name>
    <dbReference type="NCBI Taxonomy" id="33075"/>
    <lineage>
        <taxon>Bacteria</taxon>
        <taxon>Pseudomonadati</taxon>
        <taxon>Acidobacteriota</taxon>
        <taxon>Terriglobia</taxon>
        <taxon>Terriglobales</taxon>
        <taxon>Acidobacteriaceae</taxon>
        <taxon>Acidobacterium</taxon>
    </lineage>
</organism>
<dbReference type="PROSITE" id="PS51318">
    <property type="entry name" value="TAT"/>
    <property type="match status" value="1"/>
</dbReference>
<dbReference type="GO" id="GO:0016787">
    <property type="term" value="F:hydrolase activity"/>
    <property type="evidence" value="ECO:0007669"/>
    <property type="project" value="UniProtKB-KW"/>
</dbReference>
<dbReference type="PANTHER" id="PTHR31047:SF0">
    <property type="entry name" value="MEIOTICALLY UP-REGULATED GENE 157 PROTEIN"/>
    <property type="match status" value="1"/>
</dbReference>
<dbReference type="InterPro" id="IPR012341">
    <property type="entry name" value="6hp_glycosidase-like_sf"/>
</dbReference>
<dbReference type="Pfam" id="PF06824">
    <property type="entry name" value="Glyco_hydro_125"/>
    <property type="match status" value="1"/>
</dbReference>
<evidence type="ECO:0000313" key="1">
    <source>
        <dbReference type="EMBL" id="HGY93069.1"/>
    </source>
</evidence>
<reference evidence="1" key="1">
    <citation type="journal article" date="2020" name="mSystems">
        <title>Genome- and Community-Level Interaction Insights into Carbon Utilization and Element Cycling Functions of Hydrothermarchaeota in Hydrothermal Sediment.</title>
        <authorList>
            <person name="Zhou Z."/>
            <person name="Liu Y."/>
            <person name="Xu W."/>
            <person name="Pan J."/>
            <person name="Luo Z.H."/>
            <person name="Li M."/>
        </authorList>
    </citation>
    <scope>NUCLEOTIDE SEQUENCE [LARGE SCALE GENOMIC DNA]</scope>
    <source>
        <strain evidence="1">SpSt-855</strain>
    </source>
</reference>
<protein>
    <submittedName>
        <fullName evidence="1">Glycoside hydrolase family 125 protein</fullName>
    </submittedName>
</protein>
<accession>A0A7V4XPZ6</accession>
<dbReference type="InterPro" id="IPR008313">
    <property type="entry name" value="GH125"/>
</dbReference>
<dbReference type="GO" id="GO:0005975">
    <property type="term" value="P:carbohydrate metabolic process"/>
    <property type="evidence" value="ECO:0007669"/>
    <property type="project" value="InterPro"/>
</dbReference>
<dbReference type="AlphaFoldDB" id="A0A7V4XPZ6"/>
<comment type="caution">
    <text evidence="1">The sequence shown here is derived from an EMBL/GenBank/DDBJ whole genome shotgun (WGS) entry which is preliminary data.</text>
</comment>
<dbReference type="InterPro" id="IPR006311">
    <property type="entry name" value="TAT_signal"/>
</dbReference>
<keyword evidence="1" id="KW-0378">Hydrolase</keyword>
<name>A0A7V4XPZ6_9BACT</name>